<sequence>MSTVTFGHLDHRTNDETVKNFCQTFGRVLNCYIKSNQCTVTFADKQHADEFIRASPHQIDSYSSVNATMKTHLNRPSNPHSAQSTNNPTDGCRLTIRGSAEQLDEKNLLRYFSRYGYVRMCLPNLAQGYATITFDDRTSCERILNESRHFLNGRPLTVEPHASSKSISHPSESSKRRKYSESTLTGKSEHEREQLVNEQTRLKNQYEQCMQLYEHEKKQLNEYLTKQQADFAQQVAHYQYLLKQSYDEIASKDKQIEQLKQENKDIDDLLRQTVHDNEQQQIHSKKREEAHSQMKRKYEELYKGYMKLKDNCPTPRDKDSISIINPVSTSKSAIDDMSSSLSSFKCQILLRNLPKRISVKQIQQYAARYGSVIDCYFRDNENDYVIEFNDRTSVDVFMAKRPHMIDGIEFLCQRCLPPFELQKLVKRIFLRGTVQQLTESRLSNYFDRYGKVVSCTIPKGKRNNAFTHHGYAFVAFDDEDIVDRIIQDKPHYIDEIELEIEKAEDMGRQRRDSLSPSPSSRSSHSVLVNNNNNHNYKRVRRDTPSPPTTRRPTRSSEEFTIRHLEDEIHRLREHAVMARHHFDETVWKLRRELDDERRRHDQLKLDYDLLRRELAHMSSELQPKNPPRHFNSNNKRDLASRH</sequence>
<accession>A0A815F0J0</accession>
<dbReference type="Pfam" id="PF00076">
    <property type="entry name" value="RRM_1"/>
    <property type="match status" value="1"/>
</dbReference>
<comment type="caution">
    <text evidence="7">The sequence shown here is derived from an EMBL/GenBank/DDBJ whole genome shotgun (WGS) entry which is preliminary data.</text>
</comment>
<evidence type="ECO:0000313" key="6">
    <source>
        <dbReference type="EMBL" id="CAF1039441.1"/>
    </source>
</evidence>
<feature type="region of interest" description="Disordered" evidence="4">
    <location>
        <begin position="618"/>
        <end position="642"/>
    </location>
</feature>
<dbReference type="InterPro" id="IPR035979">
    <property type="entry name" value="RBD_domain_sf"/>
</dbReference>
<comment type="subcellular location">
    <subcellularLocation>
        <location evidence="1">Nucleus</location>
    </subcellularLocation>
</comment>
<feature type="domain" description="RRM" evidence="5">
    <location>
        <begin position="426"/>
        <end position="505"/>
    </location>
</feature>
<evidence type="ECO:0000259" key="5">
    <source>
        <dbReference type="PROSITE" id="PS50102"/>
    </source>
</evidence>
<feature type="region of interest" description="Disordered" evidence="4">
    <location>
        <begin position="155"/>
        <end position="194"/>
    </location>
</feature>
<evidence type="ECO:0000256" key="1">
    <source>
        <dbReference type="ARBA" id="ARBA00004123"/>
    </source>
</evidence>
<dbReference type="CDD" id="cd00590">
    <property type="entry name" value="RRM_SF"/>
    <property type="match status" value="1"/>
</dbReference>
<dbReference type="Proteomes" id="UP000663828">
    <property type="component" value="Unassembled WGS sequence"/>
</dbReference>
<evidence type="ECO:0000313" key="8">
    <source>
        <dbReference type="Proteomes" id="UP000663828"/>
    </source>
</evidence>
<evidence type="ECO:0000256" key="4">
    <source>
        <dbReference type="SAM" id="MobiDB-lite"/>
    </source>
</evidence>
<dbReference type="GO" id="GO:0010468">
    <property type="term" value="P:regulation of gene expression"/>
    <property type="evidence" value="ECO:0007669"/>
    <property type="project" value="TreeGrafter"/>
</dbReference>
<evidence type="ECO:0000313" key="7">
    <source>
        <dbReference type="EMBL" id="CAF1322693.1"/>
    </source>
</evidence>
<protein>
    <recommendedName>
        <fullName evidence="5">RRM domain-containing protein</fullName>
    </recommendedName>
</protein>
<dbReference type="EMBL" id="CAJNOR010002646">
    <property type="protein sequence ID" value="CAF1322693.1"/>
    <property type="molecule type" value="Genomic_DNA"/>
</dbReference>
<keyword evidence="8" id="KW-1185">Reference proteome</keyword>
<feature type="domain" description="RRM" evidence="5">
    <location>
        <begin position="92"/>
        <end position="163"/>
    </location>
</feature>
<keyword evidence="3" id="KW-0694">RNA-binding</keyword>
<dbReference type="GO" id="GO:0000785">
    <property type="term" value="C:chromatin"/>
    <property type="evidence" value="ECO:0007669"/>
    <property type="project" value="TreeGrafter"/>
</dbReference>
<dbReference type="InterPro" id="IPR012677">
    <property type="entry name" value="Nucleotide-bd_a/b_plait_sf"/>
</dbReference>
<dbReference type="OrthoDB" id="9985353at2759"/>
<organism evidence="7 8">
    <name type="scientific">Adineta ricciae</name>
    <name type="common">Rotifer</name>
    <dbReference type="NCBI Taxonomy" id="249248"/>
    <lineage>
        <taxon>Eukaryota</taxon>
        <taxon>Metazoa</taxon>
        <taxon>Spiralia</taxon>
        <taxon>Gnathifera</taxon>
        <taxon>Rotifera</taxon>
        <taxon>Eurotatoria</taxon>
        <taxon>Bdelloidea</taxon>
        <taxon>Adinetida</taxon>
        <taxon>Adinetidae</taxon>
        <taxon>Adineta</taxon>
    </lineage>
</organism>
<keyword evidence="2" id="KW-0539">Nucleus</keyword>
<evidence type="ECO:0000256" key="3">
    <source>
        <dbReference type="PROSITE-ProRule" id="PRU00176"/>
    </source>
</evidence>
<evidence type="ECO:0000256" key="2">
    <source>
        <dbReference type="ARBA" id="ARBA00023242"/>
    </source>
</evidence>
<dbReference type="PANTHER" id="PTHR48033">
    <property type="entry name" value="RNA-BINDING (RRM/RBD/RNP MOTIFS) FAMILY PROTEIN"/>
    <property type="match status" value="1"/>
</dbReference>
<dbReference type="PANTHER" id="PTHR48033:SF10">
    <property type="entry name" value="RNA-BINDING PROTEIN SQUID"/>
    <property type="match status" value="1"/>
</dbReference>
<dbReference type="SMART" id="SM00360">
    <property type="entry name" value="RRM"/>
    <property type="match status" value="4"/>
</dbReference>
<dbReference type="PROSITE" id="PS50102">
    <property type="entry name" value="RRM"/>
    <property type="match status" value="2"/>
</dbReference>
<reference evidence="7" key="1">
    <citation type="submission" date="2021-02" db="EMBL/GenBank/DDBJ databases">
        <authorList>
            <person name="Nowell W R."/>
        </authorList>
    </citation>
    <scope>NUCLEOTIDE SEQUENCE</scope>
</reference>
<dbReference type="GO" id="GO:0003723">
    <property type="term" value="F:RNA binding"/>
    <property type="evidence" value="ECO:0007669"/>
    <property type="project" value="UniProtKB-UniRule"/>
</dbReference>
<dbReference type="Gene3D" id="3.30.70.330">
    <property type="match status" value="3"/>
</dbReference>
<dbReference type="GO" id="GO:0005654">
    <property type="term" value="C:nucleoplasm"/>
    <property type="evidence" value="ECO:0007669"/>
    <property type="project" value="TreeGrafter"/>
</dbReference>
<feature type="compositionally biased region" description="Basic and acidic residues" evidence="4">
    <location>
        <begin position="504"/>
        <end position="513"/>
    </location>
</feature>
<dbReference type="EMBL" id="CAJNOJ010000074">
    <property type="protein sequence ID" value="CAF1039441.1"/>
    <property type="molecule type" value="Genomic_DNA"/>
</dbReference>
<dbReference type="AlphaFoldDB" id="A0A815F0J0"/>
<dbReference type="SUPFAM" id="SSF54928">
    <property type="entry name" value="RNA-binding domain, RBD"/>
    <property type="match status" value="3"/>
</dbReference>
<feature type="compositionally biased region" description="Low complexity" evidence="4">
    <location>
        <begin position="514"/>
        <end position="534"/>
    </location>
</feature>
<dbReference type="Proteomes" id="UP000663852">
    <property type="component" value="Unassembled WGS sequence"/>
</dbReference>
<dbReference type="InterPro" id="IPR000504">
    <property type="entry name" value="RRM_dom"/>
</dbReference>
<gene>
    <name evidence="6" type="ORF">EDS130_LOCUS16846</name>
    <name evidence="7" type="ORF">XAT740_LOCUS30000</name>
</gene>
<feature type="region of interest" description="Disordered" evidence="4">
    <location>
        <begin position="504"/>
        <end position="558"/>
    </location>
</feature>
<name>A0A815F0J0_ADIRI</name>
<proteinExistence type="predicted"/>